<dbReference type="AlphaFoldDB" id="A0A8R7K1K1"/>
<name>A0A8R7K1K1_TRIUA</name>
<dbReference type="EnsemblPlants" id="TuG1812G0100003169.01.T01">
    <property type="protein sequence ID" value="TuG1812G0100003169.01.T01.cds345192"/>
    <property type="gene ID" value="TuG1812G0100003169.01"/>
</dbReference>
<keyword evidence="2" id="KW-1185">Reference proteome</keyword>
<reference evidence="1" key="3">
    <citation type="submission" date="2022-06" db="UniProtKB">
        <authorList>
            <consortium name="EnsemblPlants"/>
        </authorList>
    </citation>
    <scope>IDENTIFICATION</scope>
</reference>
<reference evidence="2" key="1">
    <citation type="journal article" date="2013" name="Nature">
        <title>Draft genome of the wheat A-genome progenitor Triticum urartu.</title>
        <authorList>
            <person name="Ling H.Q."/>
            <person name="Zhao S."/>
            <person name="Liu D."/>
            <person name="Wang J."/>
            <person name="Sun H."/>
            <person name="Zhang C."/>
            <person name="Fan H."/>
            <person name="Li D."/>
            <person name="Dong L."/>
            <person name="Tao Y."/>
            <person name="Gao C."/>
            <person name="Wu H."/>
            <person name="Li Y."/>
            <person name="Cui Y."/>
            <person name="Guo X."/>
            <person name="Zheng S."/>
            <person name="Wang B."/>
            <person name="Yu K."/>
            <person name="Liang Q."/>
            <person name="Yang W."/>
            <person name="Lou X."/>
            <person name="Chen J."/>
            <person name="Feng M."/>
            <person name="Jian J."/>
            <person name="Zhang X."/>
            <person name="Luo G."/>
            <person name="Jiang Y."/>
            <person name="Liu J."/>
            <person name="Wang Z."/>
            <person name="Sha Y."/>
            <person name="Zhang B."/>
            <person name="Wu H."/>
            <person name="Tang D."/>
            <person name="Shen Q."/>
            <person name="Xue P."/>
            <person name="Zou S."/>
            <person name="Wang X."/>
            <person name="Liu X."/>
            <person name="Wang F."/>
            <person name="Yang Y."/>
            <person name="An X."/>
            <person name="Dong Z."/>
            <person name="Zhang K."/>
            <person name="Zhang X."/>
            <person name="Luo M.C."/>
            <person name="Dvorak J."/>
            <person name="Tong Y."/>
            <person name="Wang J."/>
            <person name="Yang H."/>
            <person name="Li Z."/>
            <person name="Wang D."/>
            <person name="Zhang A."/>
            <person name="Wang J."/>
        </authorList>
    </citation>
    <scope>NUCLEOTIDE SEQUENCE</scope>
    <source>
        <strain evidence="2">cv. G1812</strain>
    </source>
</reference>
<evidence type="ECO:0000313" key="1">
    <source>
        <dbReference type="EnsemblPlants" id="TuG1812G0100003169.01.T01.cds345192"/>
    </source>
</evidence>
<dbReference type="Gramene" id="TuG1812G0100003169.01.T01">
    <property type="protein sequence ID" value="TuG1812G0100003169.01.T01.cds345192"/>
    <property type="gene ID" value="TuG1812G0100003169.01"/>
</dbReference>
<dbReference type="Proteomes" id="UP000015106">
    <property type="component" value="Chromosome 1"/>
</dbReference>
<proteinExistence type="predicted"/>
<protein>
    <submittedName>
        <fullName evidence="1">Uncharacterized protein</fullName>
    </submittedName>
</protein>
<organism evidence="1 2">
    <name type="scientific">Triticum urartu</name>
    <name type="common">Red wild einkorn</name>
    <name type="synonym">Crithodium urartu</name>
    <dbReference type="NCBI Taxonomy" id="4572"/>
    <lineage>
        <taxon>Eukaryota</taxon>
        <taxon>Viridiplantae</taxon>
        <taxon>Streptophyta</taxon>
        <taxon>Embryophyta</taxon>
        <taxon>Tracheophyta</taxon>
        <taxon>Spermatophyta</taxon>
        <taxon>Magnoliopsida</taxon>
        <taxon>Liliopsida</taxon>
        <taxon>Poales</taxon>
        <taxon>Poaceae</taxon>
        <taxon>BOP clade</taxon>
        <taxon>Pooideae</taxon>
        <taxon>Triticodae</taxon>
        <taxon>Triticeae</taxon>
        <taxon>Triticinae</taxon>
        <taxon>Triticum</taxon>
    </lineage>
</organism>
<accession>A0A8R7K1K1</accession>
<reference evidence="1" key="2">
    <citation type="submission" date="2018-03" db="EMBL/GenBank/DDBJ databases">
        <title>The Triticum urartu genome reveals the dynamic nature of wheat genome evolution.</title>
        <authorList>
            <person name="Ling H."/>
            <person name="Ma B."/>
            <person name="Shi X."/>
            <person name="Liu H."/>
            <person name="Dong L."/>
            <person name="Sun H."/>
            <person name="Cao Y."/>
            <person name="Gao Q."/>
            <person name="Zheng S."/>
            <person name="Li Y."/>
            <person name="Yu Y."/>
            <person name="Du H."/>
            <person name="Qi M."/>
            <person name="Li Y."/>
            <person name="Yu H."/>
            <person name="Cui Y."/>
            <person name="Wang N."/>
            <person name="Chen C."/>
            <person name="Wu H."/>
            <person name="Zhao Y."/>
            <person name="Zhang J."/>
            <person name="Li Y."/>
            <person name="Zhou W."/>
            <person name="Zhang B."/>
            <person name="Hu W."/>
            <person name="Eijk M."/>
            <person name="Tang J."/>
            <person name="Witsenboer H."/>
            <person name="Zhao S."/>
            <person name="Li Z."/>
            <person name="Zhang A."/>
            <person name="Wang D."/>
            <person name="Liang C."/>
        </authorList>
    </citation>
    <scope>NUCLEOTIDE SEQUENCE [LARGE SCALE GENOMIC DNA]</scope>
    <source>
        <strain evidence="1">cv. G1812</strain>
    </source>
</reference>
<sequence>MVILKALACIGIKIYNPSLQISTNCSLSAN</sequence>
<evidence type="ECO:0000313" key="2">
    <source>
        <dbReference type="Proteomes" id="UP000015106"/>
    </source>
</evidence>